<evidence type="ECO:0000256" key="1">
    <source>
        <dbReference type="ARBA" id="ARBA00004365"/>
    </source>
</evidence>
<dbReference type="GO" id="GO:0044780">
    <property type="term" value="P:bacterial-type flagellum assembly"/>
    <property type="evidence" value="ECO:0007669"/>
    <property type="project" value="InterPro"/>
</dbReference>
<name>A0A419SJU4_9BACL</name>
<comment type="similarity">
    <text evidence="3 7">Belongs to the flagella basal body rod proteins family.</text>
</comment>
<dbReference type="GO" id="GO:0005576">
    <property type="term" value="C:extracellular region"/>
    <property type="evidence" value="ECO:0007669"/>
    <property type="project" value="UniProtKB-SubCell"/>
</dbReference>
<evidence type="ECO:0000256" key="3">
    <source>
        <dbReference type="ARBA" id="ARBA00009677"/>
    </source>
</evidence>
<comment type="subcellular location">
    <subcellularLocation>
        <location evidence="1 7">Bacterial flagellum</location>
    </subcellularLocation>
    <subcellularLocation>
        <location evidence="2 7">Secreted</location>
    </subcellularLocation>
</comment>
<dbReference type="PANTHER" id="PTHR30033">
    <property type="entry name" value="FLAGELLAR HOOK-ASSOCIATED PROTEIN 1"/>
    <property type="match status" value="1"/>
</dbReference>
<organism evidence="11 12">
    <name type="scientific">Ammoniphilus oxalaticus</name>
    <dbReference type="NCBI Taxonomy" id="66863"/>
    <lineage>
        <taxon>Bacteria</taxon>
        <taxon>Bacillati</taxon>
        <taxon>Bacillota</taxon>
        <taxon>Bacilli</taxon>
        <taxon>Bacillales</taxon>
        <taxon>Paenibacillaceae</taxon>
        <taxon>Aneurinibacillus group</taxon>
        <taxon>Ammoniphilus</taxon>
    </lineage>
</organism>
<dbReference type="NCBIfam" id="TIGR02492">
    <property type="entry name" value="flgK_ends"/>
    <property type="match status" value="1"/>
</dbReference>
<keyword evidence="11" id="KW-0969">Cilium</keyword>
<evidence type="ECO:0000256" key="2">
    <source>
        <dbReference type="ARBA" id="ARBA00004613"/>
    </source>
</evidence>
<feature type="domain" description="Flagellar hook-associated protein FlgK helical" evidence="10">
    <location>
        <begin position="103"/>
        <end position="321"/>
    </location>
</feature>
<evidence type="ECO:0000313" key="11">
    <source>
        <dbReference type="EMBL" id="RKD24242.1"/>
    </source>
</evidence>
<keyword evidence="12" id="KW-1185">Reference proteome</keyword>
<evidence type="ECO:0000259" key="10">
    <source>
        <dbReference type="Pfam" id="PF22638"/>
    </source>
</evidence>
<dbReference type="GO" id="GO:0005198">
    <property type="term" value="F:structural molecule activity"/>
    <property type="evidence" value="ECO:0007669"/>
    <property type="project" value="UniProtKB-UniRule"/>
</dbReference>
<keyword evidence="11" id="KW-0282">Flagellum</keyword>
<dbReference type="AlphaFoldDB" id="A0A419SJU4"/>
<dbReference type="InterPro" id="IPR002371">
    <property type="entry name" value="FlgK"/>
</dbReference>
<keyword evidence="5 7" id="KW-0964">Secreted</keyword>
<evidence type="ECO:0000259" key="8">
    <source>
        <dbReference type="Pfam" id="PF00460"/>
    </source>
</evidence>
<evidence type="ECO:0000256" key="4">
    <source>
        <dbReference type="ARBA" id="ARBA00016244"/>
    </source>
</evidence>
<sequence>MSTFHGLEIGKRSLFAQQAALSTTGHNIANSNTLGYTRQRVELEAARSIHYPGMNSDRSPQQMGTGVSPAQIVRIREDYLDLQFRNENTASGYWETMSDVYMKMEGILAEPSNTGLQAVMDQFWQGWQELAKDPNSSAARKVVEERGVTVADTFNHIAKSLTRLETDLENVMKTKVKEVNSLAEQISELNDQIGRLVPHGHIPNDLYDKRDLLIDQLSKLVDVEVKPASIPGIPPDKHGMITVSLGGQTLVDPSDNPKFNELVYSETSGFTLDGGIPALISGELMGIVEGKDAVNSTLKDINSLATGIANAVNTKIGNGPDFFSGGDAISIEVKRDSLDGINFDEGNPNLAQRIADLKFEDIDELGTTFDDDYRQIISGLGIRSQQASRMANNSDVLLNQIDLQRQSVSGVSLDEEMVNMIRYQQAYNAAARFVTTIDEVLDRVVNGMGRVGL</sequence>
<reference evidence="11 12" key="1">
    <citation type="submission" date="2016-08" db="EMBL/GenBank/DDBJ databases">
        <title>Novel Firmicute Genomes.</title>
        <authorList>
            <person name="Poppleton D.I."/>
            <person name="Gribaldo S."/>
        </authorList>
    </citation>
    <scope>NUCLEOTIDE SEQUENCE [LARGE SCALE GENOMIC DNA]</scope>
    <source>
        <strain evidence="11 12">RAOx-1</strain>
    </source>
</reference>
<keyword evidence="6 7" id="KW-0975">Bacterial flagellum</keyword>
<evidence type="ECO:0000259" key="9">
    <source>
        <dbReference type="Pfam" id="PF06429"/>
    </source>
</evidence>
<dbReference type="Pfam" id="PF00460">
    <property type="entry name" value="Flg_bb_rod"/>
    <property type="match status" value="1"/>
</dbReference>
<dbReference type="Pfam" id="PF22638">
    <property type="entry name" value="FlgK_D1"/>
    <property type="match status" value="1"/>
</dbReference>
<proteinExistence type="inferred from homology"/>
<comment type="caution">
    <text evidence="11">The sequence shown here is derived from an EMBL/GenBank/DDBJ whole genome shotgun (WGS) entry which is preliminary data.</text>
</comment>
<feature type="domain" description="Flagellar basal-body/hook protein C-terminal" evidence="9">
    <location>
        <begin position="407"/>
        <end position="445"/>
    </location>
</feature>
<evidence type="ECO:0000256" key="7">
    <source>
        <dbReference type="RuleBase" id="RU362065"/>
    </source>
</evidence>
<dbReference type="EMBL" id="MCHY01000008">
    <property type="protein sequence ID" value="RKD24242.1"/>
    <property type="molecule type" value="Genomic_DNA"/>
</dbReference>
<dbReference type="Pfam" id="PF06429">
    <property type="entry name" value="Flg_bbr_C"/>
    <property type="match status" value="1"/>
</dbReference>
<dbReference type="InterPro" id="IPR010930">
    <property type="entry name" value="Flg_bb/hook_C_dom"/>
</dbReference>
<evidence type="ECO:0000256" key="6">
    <source>
        <dbReference type="ARBA" id="ARBA00023143"/>
    </source>
</evidence>
<feature type="domain" description="Flagellar basal body rod protein N-terminal" evidence="8">
    <location>
        <begin position="13"/>
        <end position="37"/>
    </location>
</feature>
<dbReference type="SUPFAM" id="SSF64518">
    <property type="entry name" value="Phase 1 flagellin"/>
    <property type="match status" value="1"/>
</dbReference>
<accession>A0A419SJU4</accession>
<dbReference type="InterPro" id="IPR001444">
    <property type="entry name" value="Flag_bb_rod_N"/>
</dbReference>
<keyword evidence="11" id="KW-0966">Cell projection</keyword>
<dbReference type="PANTHER" id="PTHR30033:SF1">
    <property type="entry name" value="FLAGELLAR HOOK-ASSOCIATED PROTEIN 1"/>
    <property type="match status" value="1"/>
</dbReference>
<evidence type="ECO:0000256" key="5">
    <source>
        <dbReference type="ARBA" id="ARBA00022525"/>
    </source>
</evidence>
<dbReference type="PRINTS" id="PR01005">
    <property type="entry name" value="FLGHOOKAP1"/>
</dbReference>
<evidence type="ECO:0000313" key="12">
    <source>
        <dbReference type="Proteomes" id="UP000284219"/>
    </source>
</evidence>
<gene>
    <name evidence="7" type="primary">flgK</name>
    <name evidence="11" type="ORF">BEP19_07505</name>
</gene>
<dbReference type="InterPro" id="IPR053927">
    <property type="entry name" value="FlgK_helical"/>
</dbReference>
<dbReference type="Proteomes" id="UP000284219">
    <property type="component" value="Unassembled WGS sequence"/>
</dbReference>
<protein>
    <recommendedName>
        <fullName evidence="4 7">Flagellar hook-associated protein 1</fullName>
        <shortName evidence="7">HAP1</shortName>
    </recommendedName>
</protein>
<dbReference type="GO" id="GO:0009424">
    <property type="term" value="C:bacterial-type flagellum hook"/>
    <property type="evidence" value="ECO:0007669"/>
    <property type="project" value="UniProtKB-UniRule"/>
</dbReference>
<dbReference type="RefSeq" id="WP_245983437.1">
    <property type="nucleotide sequence ID" value="NZ_MCHY01000008.1"/>
</dbReference>